<dbReference type="EMBL" id="CP049863">
    <property type="protein sequence ID" value="QIK63405.1"/>
    <property type="molecule type" value="Genomic_DNA"/>
</dbReference>
<dbReference type="AlphaFoldDB" id="A0A6G7XFR8"/>
<evidence type="ECO:0000256" key="1">
    <source>
        <dbReference type="SAM" id="MobiDB-lite"/>
    </source>
</evidence>
<evidence type="ECO:0000313" key="3">
    <source>
        <dbReference type="Proteomes" id="UP000502677"/>
    </source>
</evidence>
<reference evidence="2 3" key="1">
    <citation type="submission" date="2020-03" db="EMBL/GenBank/DDBJ databases">
        <title>Leucobacter sp. nov., isolated from beetles.</title>
        <authorList>
            <person name="Hyun D.-W."/>
            <person name="Bae J.-W."/>
        </authorList>
    </citation>
    <scope>NUCLEOTIDE SEQUENCE [LARGE SCALE GENOMIC DNA]</scope>
    <source>
        <strain evidence="2 3">HDW9C</strain>
    </source>
</reference>
<dbReference type="InterPro" id="IPR036365">
    <property type="entry name" value="PGBD-like_sf"/>
</dbReference>
<evidence type="ECO:0000313" key="2">
    <source>
        <dbReference type="EMBL" id="QIK63405.1"/>
    </source>
</evidence>
<sequence length="406" mass="42402">MHSPQRDALETAERSVPVFAKIEKRVVAEQLRAPLTFVAGTTYKAFVLEASKQAESVAAAAPAAANASVDNTGAAAEAEAGQDRPSLPKPYVPDIDAAVVSAVLRSPGSVVSTGQVIGEVSNRPVIAIPGEVPLFRNLVVGTRGEDVAGLQRMLIGLGYYGVDDSGEMGSGTLNAMARLYQEQGYQLPFVGDGVRGVNWRELLRLPKPTMTVVSVAQVGEKLNGDTPFMAFEDKPAVLKTELTVPEAEALAPGVAVGVQIDSAQPLRAAVHSRGDAVTNKESGKVTREVVLPLPEGVTSDSLKGATALLVSLDTAAESLAVPLTALRQDRGKTYVLVPTSENKAASAEKADKRSAAGGSEQVTAESERGFLRISVTPTKQAAGWVSLKTDELEVGAEVLVSKLASQ</sequence>
<dbReference type="SUPFAM" id="SSF47090">
    <property type="entry name" value="PGBD-like"/>
    <property type="match status" value="1"/>
</dbReference>
<dbReference type="Proteomes" id="UP000502677">
    <property type="component" value="Chromosome"/>
</dbReference>
<organism evidence="2 3">
    <name type="scientific">Leucobacter viscericola</name>
    <dbReference type="NCBI Taxonomy" id="2714935"/>
    <lineage>
        <taxon>Bacteria</taxon>
        <taxon>Bacillati</taxon>
        <taxon>Actinomycetota</taxon>
        <taxon>Actinomycetes</taxon>
        <taxon>Micrococcales</taxon>
        <taxon>Microbacteriaceae</taxon>
        <taxon>Leucobacter</taxon>
    </lineage>
</organism>
<dbReference type="InterPro" id="IPR036366">
    <property type="entry name" value="PGBDSf"/>
</dbReference>
<dbReference type="RefSeq" id="WP_166291478.1">
    <property type="nucleotide sequence ID" value="NZ_CP049863.1"/>
</dbReference>
<feature type="region of interest" description="Disordered" evidence="1">
    <location>
        <begin position="342"/>
        <end position="369"/>
    </location>
</feature>
<proteinExistence type="predicted"/>
<dbReference type="Gene3D" id="1.10.101.10">
    <property type="entry name" value="PGBD-like superfamily/PGBD"/>
    <property type="match status" value="1"/>
</dbReference>
<protein>
    <recommendedName>
        <fullName evidence="4">Peptidoglycan binding-like domain-containing protein</fullName>
    </recommendedName>
</protein>
<name>A0A6G7XFR8_9MICO</name>
<keyword evidence="3" id="KW-1185">Reference proteome</keyword>
<evidence type="ECO:0008006" key="4">
    <source>
        <dbReference type="Google" id="ProtNLM"/>
    </source>
</evidence>
<dbReference type="KEGG" id="lvi:G7068_09485"/>
<gene>
    <name evidence="2" type="ORF">G7068_09485</name>
</gene>
<accession>A0A6G7XFR8</accession>